<dbReference type="InterPro" id="IPR027020">
    <property type="entry name" value="YnjB"/>
</dbReference>
<dbReference type="PANTHER" id="PTHR42779:SF1">
    <property type="entry name" value="PROTEIN YNJB"/>
    <property type="match status" value="1"/>
</dbReference>
<protein>
    <submittedName>
        <fullName evidence="2">Thiamine transport system substrate-binding protein</fullName>
    </submittedName>
</protein>
<comment type="caution">
    <text evidence="2">The sequence shown here is derived from an EMBL/GenBank/DDBJ whole genome shotgun (WGS) entry which is preliminary data.</text>
</comment>
<evidence type="ECO:0000256" key="1">
    <source>
        <dbReference type="SAM" id="SignalP"/>
    </source>
</evidence>
<dbReference type="PANTHER" id="PTHR42779">
    <property type="entry name" value="PROTEIN YNJB"/>
    <property type="match status" value="1"/>
</dbReference>
<dbReference type="Gene3D" id="3.40.190.10">
    <property type="entry name" value="Periplasmic binding protein-like II"/>
    <property type="match status" value="2"/>
</dbReference>
<dbReference type="InterPro" id="IPR006059">
    <property type="entry name" value="SBP"/>
</dbReference>
<dbReference type="PIRSF" id="PIRSF029172">
    <property type="entry name" value="UCP029172_ABC_sbc_YnjB"/>
    <property type="match status" value="1"/>
</dbReference>
<organism evidence="2 3">
    <name type="scientific">Rhodoferax saidenbachensis</name>
    <dbReference type="NCBI Taxonomy" id="1484693"/>
    <lineage>
        <taxon>Bacteria</taxon>
        <taxon>Pseudomonadati</taxon>
        <taxon>Pseudomonadota</taxon>
        <taxon>Betaproteobacteria</taxon>
        <taxon>Burkholderiales</taxon>
        <taxon>Comamonadaceae</taxon>
        <taxon>Rhodoferax</taxon>
    </lineage>
</organism>
<dbReference type="InterPro" id="IPR006311">
    <property type="entry name" value="TAT_signal"/>
</dbReference>
<feature type="chain" id="PRO_5046510699" evidence="1">
    <location>
        <begin position="23"/>
        <end position="397"/>
    </location>
</feature>
<dbReference type="NCBIfam" id="NF008633">
    <property type="entry name" value="PRK11622.1"/>
    <property type="match status" value="1"/>
</dbReference>
<feature type="signal peptide" evidence="1">
    <location>
        <begin position="1"/>
        <end position="22"/>
    </location>
</feature>
<dbReference type="EMBL" id="JAVDXO010000010">
    <property type="protein sequence ID" value="MDR7308357.1"/>
    <property type="molecule type" value="Genomic_DNA"/>
</dbReference>
<dbReference type="Pfam" id="PF13416">
    <property type="entry name" value="SBP_bac_8"/>
    <property type="match status" value="1"/>
</dbReference>
<evidence type="ECO:0000313" key="2">
    <source>
        <dbReference type="EMBL" id="MDR7308357.1"/>
    </source>
</evidence>
<dbReference type="Proteomes" id="UP001268089">
    <property type="component" value="Unassembled WGS sequence"/>
</dbReference>
<gene>
    <name evidence="2" type="ORF">J2X15_003666</name>
</gene>
<name>A0ABU1ZS26_9BURK</name>
<dbReference type="RefSeq" id="WP_310345568.1">
    <property type="nucleotide sequence ID" value="NZ_JAVDXO010000010.1"/>
</dbReference>
<keyword evidence="1" id="KW-0732">Signal</keyword>
<evidence type="ECO:0000313" key="3">
    <source>
        <dbReference type="Proteomes" id="UP001268089"/>
    </source>
</evidence>
<accession>A0ABU1ZS26</accession>
<proteinExistence type="predicted"/>
<dbReference type="SUPFAM" id="SSF53850">
    <property type="entry name" value="Periplasmic binding protein-like II"/>
    <property type="match status" value="1"/>
</dbReference>
<sequence>MNITRRHLLALSTSSFAAPAFAQTTPAWSAIEAKAKGQTVYFNAWGGAETINAYIQWAAGEVEKRFGVKVEHVKVTDTADVVKRVRNEKAAGKANGTVDLVWINGENFLTMKREGLLFGPFAEGLPSYALVDVHGKPTTRLDFSEPTEGLEAPWGMAQLTFMADSKRTPKPPRSLAELLAFAKANPGRVTYPRPPNFHGTTFLKQLLVDSSEYRSTFYKPVAMESFAKATTPLWATLDQLHPHLWRAGKQFPQNAEAMRQMLADGELQLALTFNPNDAANEIAANRLPASVTSYQFNSGTIGNTHFVAIPVNASAKEGAQVFANFLLSAEAQARKADIAVWGDPTVLALDKLSNAERARFAAKPLPGQVEKSAPAIPEPHGSWVEPIEKEWARRYGA</sequence>
<reference evidence="2 3" key="1">
    <citation type="submission" date="2023-07" db="EMBL/GenBank/DDBJ databases">
        <title>Sorghum-associated microbial communities from plants grown in Nebraska, USA.</title>
        <authorList>
            <person name="Schachtman D."/>
        </authorList>
    </citation>
    <scope>NUCLEOTIDE SEQUENCE [LARGE SCALE GENOMIC DNA]</scope>
    <source>
        <strain evidence="2 3">BE308</strain>
    </source>
</reference>
<keyword evidence="3" id="KW-1185">Reference proteome</keyword>
<dbReference type="PROSITE" id="PS51318">
    <property type="entry name" value="TAT"/>
    <property type="match status" value="1"/>
</dbReference>